<evidence type="ECO:0000256" key="1">
    <source>
        <dbReference type="SAM" id="MobiDB-lite"/>
    </source>
</evidence>
<dbReference type="OrthoDB" id="6124053at2759"/>
<protein>
    <submittedName>
        <fullName evidence="2">Uncharacterized protein</fullName>
    </submittedName>
</protein>
<feature type="region of interest" description="Disordered" evidence="1">
    <location>
        <begin position="187"/>
        <end position="274"/>
    </location>
</feature>
<feature type="compositionally biased region" description="Low complexity" evidence="1">
    <location>
        <begin position="239"/>
        <end position="248"/>
    </location>
</feature>
<name>A0A2T7PT57_POMCA</name>
<gene>
    <name evidence="2" type="ORF">C0Q70_03552</name>
</gene>
<reference evidence="2 3" key="1">
    <citation type="submission" date="2018-04" db="EMBL/GenBank/DDBJ databases">
        <title>The genome of golden apple snail Pomacea canaliculata provides insight into stress tolerance and invasive adaptation.</title>
        <authorList>
            <person name="Liu C."/>
            <person name="Liu B."/>
            <person name="Ren Y."/>
            <person name="Zhang Y."/>
            <person name="Wang H."/>
            <person name="Li S."/>
            <person name="Jiang F."/>
            <person name="Yin L."/>
            <person name="Zhang G."/>
            <person name="Qian W."/>
            <person name="Fan W."/>
        </authorList>
    </citation>
    <scope>NUCLEOTIDE SEQUENCE [LARGE SCALE GENOMIC DNA]</scope>
    <source>
        <strain evidence="2">SZHN2017</strain>
        <tissue evidence="2">Muscle</tissue>
    </source>
</reference>
<evidence type="ECO:0000313" key="2">
    <source>
        <dbReference type="EMBL" id="PVD36567.1"/>
    </source>
</evidence>
<evidence type="ECO:0000313" key="3">
    <source>
        <dbReference type="Proteomes" id="UP000245119"/>
    </source>
</evidence>
<accession>A0A2T7PT57</accession>
<proteinExistence type="predicted"/>
<feature type="region of interest" description="Disordered" evidence="1">
    <location>
        <begin position="542"/>
        <end position="583"/>
    </location>
</feature>
<feature type="region of interest" description="Disordered" evidence="1">
    <location>
        <begin position="323"/>
        <end position="348"/>
    </location>
</feature>
<feature type="compositionally biased region" description="Acidic residues" evidence="1">
    <location>
        <begin position="337"/>
        <end position="348"/>
    </location>
</feature>
<comment type="caution">
    <text evidence="2">The sequence shown here is derived from an EMBL/GenBank/DDBJ whole genome shotgun (WGS) entry which is preliminary data.</text>
</comment>
<dbReference type="EMBL" id="PZQS01000002">
    <property type="protein sequence ID" value="PVD36567.1"/>
    <property type="molecule type" value="Genomic_DNA"/>
</dbReference>
<dbReference type="Proteomes" id="UP000245119">
    <property type="component" value="Linkage Group LG2"/>
</dbReference>
<feature type="compositionally biased region" description="Polar residues" evidence="1">
    <location>
        <begin position="559"/>
        <end position="583"/>
    </location>
</feature>
<sequence>MADDVVLEHEIDHIEDILVDDDPEALLDLWVLQSRHKHCDITTDVTSPALREEELEALERHFLIDDVASCFATSLATDAETSLDDPSSEQQQQQLRKIQEYLETVDVFLNSALNPRSSGQVVRSCVADARENVRKALQELGALQSCDVTIDVASRARPLNDKSITRVTQYGHEAQRKDSLEGMRVMKPADHLGSPHSINVIAPKPPGADGFGEETTAAPIVDLSPCPSGEQQVDESDSSDGTTTSKTTVRAKPPFEAPATPQSVPLPSSEIAPLNPTDAAEVTLERISGEDSLPLLDQNALTDITSVATVSDQRWTLEGSCVSADMSTSADESSYYSDDDDDDDEDLTENGLLCPGDRHGFFRRPLLEFGAGDPDDEVLREERILRHLAAVRQQAVPSAVRVETVVTATGERLGNHLLALDQSRGKEHVNVGHLYPFTSKSSHVPTPSSLQMSECDQVTKGEVKVVERRSRGNMSDSSNARPRGGRATFATFARFFRPLQSVALFSARQMTSEEFQDSYDKQYDAIKVKRCELDNDIPWDQLQFSDTEDDTKSEKTWREQSSGDDSFTQADRTDSDSYVSASD</sequence>
<keyword evidence="3" id="KW-1185">Reference proteome</keyword>
<dbReference type="AlphaFoldDB" id="A0A2T7PT57"/>
<organism evidence="2 3">
    <name type="scientific">Pomacea canaliculata</name>
    <name type="common">Golden apple snail</name>
    <dbReference type="NCBI Taxonomy" id="400727"/>
    <lineage>
        <taxon>Eukaryota</taxon>
        <taxon>Metazoa</taxon>
        <taxon>Spiralia</taxon>
        <taxon>Lophotrochozoa</taxon>
        <taxon>Mollusca</taxon>
        <taxon>Gastropoda</taxon>
        <taxon>Caenogastropoda</taxon>
        <taxon>Architaenioglossa</taxon>
        <taxon>Ampullarioidea</taxon>
        <taxon>Ampullariidae</taxon>
        <taxon>Pomacea</taxon>
    </lineage>
</organism>